<dbReference type="WBParaSite" id="MCU_002536-RA">
    <property type="protein sequence ID" value="MCU_002536-RA"/>
    <property type="gene ID" value="MCU_002536"/>
</dbReference>
<accession>A0A5K3ETL8</accession>
<name>A0A5K3ETL8_MESCO</name>
<proteinExistence type="predicted"/>
<sequence>PRIFCLHQEHTKGYTDTEKSRHFWRRERIKALNIELFLNHDLPILLFESGS</sequence>
<evidence type="ECO:0000313" key="1">
    <source>
        <dbReference type="WBParaSite" id="MCU_002536-RA"/>
    </source>
</evidence>
<dbReference type="AlphaFoldDB" id="A0A5K3ETL8"/>
<organism evidence="1">
    <name type="scientific">Mesocestoides corti</name>
    <name type="common">Flatworm</name>
    <dbReference type="NCBI Taxonomy" id="53468"/>
    <lineage>
        <taxon>Eukaryota</taxon>
        <taxon>Metazoa</taxon>
        <taxon>Spiralia</taxon>
        <taxon>Lophotrochozoa</taxon>
        <taxon>Platyhelminthes</taxon>
        <taxon>Cestoda</taxon>
        <taxon>Eucestoda</taxon>
        <taxon>Cyclophyllidea</taxon>
        <taxon>Mesocestoididae</taxon>
        <taxon>Mesocestoides</taxon>
    </lineage>
</organism>
<reference evidence="1" key="1">
    <citation type="submission" date="2019-11" db="UniProtKB">
        <authorList>
            <consortium name="WormBaseParasite"/>
        </authorList>
    </citation>
    <scope>IDENTIFICATION</scope>
</reference>
<protein>
    <submittedName>
        <fullName evidence="1">HNH endonuclease</fullName>
    </submittedName>
</protein>